<organism evidence="2 3">
    <name type="scientific">Flavobacterium frigoritolerans</name>
    <dbReference type="NCBI Taxonomy" id="2987686"/>
    <lineage>
        <taxon>Bacteria</taxon>
        <taxon>Pseudomonadati</taxon>
        <taxon>Bacteroidota</taxon>
        <taxon>Flavobacteriia</taxon>
        <taxon>Flavobacteriales</taxon>
        <taxon>Flavobacteriaceae</taxon>
        <taxon>Flavobacterium</taxon>
    </lineage>
</organism>
<protein>
    <submittedName>
        <fullName evidence="2">DUF6150 family protein</fullName>
    </submittedName>
</protein>
<dbReference type="AlphaFoldDB" id="A0A9X3CAG0"/>
<feature type="domain" description="7(1) septoil knot" evidence="1">
    <location>
        <begin position="29"/>
        <end position="98"/>
    </location>
</feature>
<sequence>MKKILFTTCFLISFCGYSQEYHIDNTNINSFKVYEVNAPEQADVFVFFVKNKGQINKKYCWFIGKRTATSSPIRYVYFPQQADLKIYRVKIKEQAGYKKGG</sequence>
<dbReference type="EMBL" id="JAOZEV010000026">
    <property type="protein sequence ID" value="MCV9934532.1"/>
    <property type="molecule type" value="Genomic_DNA"/>
</dbReference>
<comment type="caution">
    <text evidence="2">The sequence shown here is derived from an EMBL/GenBank/DDBJ whole genome shotgun (WGS) entry which is preliminary data.</text>
</comment>
<dbReference type="Pfam" id="PF19647">
    <property type="entry name" value="Septknot"/>
    <property type="match status" value="1"/>
</dbReference>
<dbReference type="InterPro" id="IPR046148">
    <property type="entry name" value="Septknot"/>
</dbReference>
<name>A0A9X3CAG0_9FLAO</name>
<accession>A0A9X3CAG0</accession>
<keyword evidence="3" id="KW-1185">Reference proteome</keyword>
<evidence type="ECO:0000313" key="2">
    <source>
        <dbReference type="EMBL" id="MCV9934532.1"/>
    </source>
</evidence>
<proteinExistence type="predicted"/>
<evidence type="ECO:0000259" key="1">
    <source>
        <dbReference type="Pfam" id="PF19647"/>
    </source>
</evidence>
<dbReference type="RefSeq" id="WP_264288701.1">
    <property type="nucleotide sequence ID" value="NZ_JAOZEV010000026.1"/>
</dbReference>
<gene>
    <name evidence="2" type="ORF">OIU80_19805</name>
</gene>
<reference evidence="2" key="1">
    <citation type="submission" date="2022-10" db="EMBL/GenBank/DDBJ databases">
        <title>Two novel species of Flavobacterium.</title>
        <authorList>
            <person name="Liu Q."/>
            <person name="Xin Y.-H."/>
        </authorList>
    </citation>
    <scope>NUCLEOTIDE SEQUENCE</scope>
    <source>
        <strain evidence="2">LS1R47</strain>
    </source>
</reference>
<evidence type="ECO:0000313" key="3">
    <source>
        <dbReference type="Proteomes" id="UP001151133"/>
    </source>
</evidence>
<dbReference type="Proteomes" id="UP001151133">
    <property type="component" value="Unassembled WGS sequence"/>
</dbReference>